<name>A0A432XXM3_9GAMM</name>
<dbReference type="RefSeq" id="WP_126773218.1">
    <property type="nucleotide sequence ID" value="NZ_PIPX01000002.1"/>
</dbReference>
<reference evidence="2" key="1">
    <citation type="journal article" date="2018" name="Front. Microbiol.">
        <title>Genome-Based Analysis Reveals the Taxonomy and Diversity of the Family Idiomarinaceae.</title>
        <authorList>
            <person name="Liu Y."/>
            <person name="Lai Q."/>
            <person name="Shao Z."/>
        </authorList>
    </citation>
    <scope>NUCLEOTIDE SEQUENCE [LARGE SCALE GENOMIC DNA]</scope>
    <source>
        <strain evidence="2">PO-M2</strain>
    </source>
</reference>
<organism evidence="1 2">
    <name type="scientific">Pseudidiomarina homiensis</name>
    <dbReference type="NCBI Taxonomy" id="364198"/>
    <lineage>
        <taxon>Bacteria</taxon>
        <taxon>Pseudomonadati</taxon>
        <taxon>Pseudomonadota</taxon>
        <taxon>Gammaproteobacteria</taxon>
        <taxon>Alteromonadales</taxon>
        <taxon>Idiomarinaceae</taxon>
        <taxon>Pseudidiomarina</taxon>
    </lineage>
</organism>
<dbReference type="EMBL" id="PIPX01000002">
    <property type="protein sequence ID" value="RUO53470.1"/>
    <property type="molecule type" value="Genomic_DNA"/>
</dbReference>
<evidence type="ECO:0000313" key="2">
    <source>
        <dbReference type="Proteomes" id="UP000287649"/>
    </source>
</evidence>
<dbReference type="AlphaFoldDB" id="A0A432XXM3"/>
<sequence>MSINTSDVYDDFIAVMEGKALPNLKSTFQNVITSLKAARLPFWLCGEFCYFDYIEPRMSSEFDLLVCSSEESLIHAMPWLTYDEQLDCYSHSSHYDSQWPYTFRIFRCDADSELIPEKADVTTAFGLSGLPLLPIDNWVLHEKMRLDTNLTGSEHSLLRAYFGAIFEKGITLSESSTKTIMDELNLSYEDDSIAQFRSGLSWAEVQALKLKNRG</sequence>
<gene>
    <name evidence="1" type="ORF">CWI70_09810</name>
</gene>
<evidence type="ECO:0000313" key="1">
    <source>
        <dbReference type="EMBL" id="RUO53470.1"/>
    </source>
</evidence>
<protein>
    <submittedName>
        <fullName evidence="1">Uncharacterized protein</fullName>
    </submittedName>
</protein>
<dbReference type="Proteomes" id="UP000287649">
    <property type="component" value="Unassembled WGS sequence"/>
</dbReference>
<keyword evidence="2" id="KW-1185">Reference proteome</keyword>
<comment type="caution">
    <text evidence="1">The sequence shown here is derived from an EMBL/GenBank/DDBJ whole genome shotgun (WGS) entry which is preliminary data.</text>
</comment>
<accession>A0A432XXM3</accession>
<proteinExistence type="predicted"/>